<evidence type="ECO:0000313" key="2">
    <source>
        <dbReference type="Proteomes" id="UP001210120"/>
    </source>
</evidence>
<protein>
    <submittedName>
        <fullName evidence="1">Uncharacterized protein</fullName>
    </submittedName>
</protein>
<keyword evidence="1" id="KW-0614">Plasmid</keyword>
<name>A0ABY7M2J8_9MOLU</name>
<sequence>MNKKLILKNFYKILFSVFIFTFLFQKKYLFASSSQKKIISFNSEKDIVEYSFVPVSESDVNKSNYIKKYYRSHSERLKARQRKRDEDLRSLLKDIKQKKIKEEEEIQKFYDEEEKYRESKTLQLFK</sequence>
<dbReference type="Proteomes" id="UP001210120">
    <property type="component" value="Plasmid pSCWL1"/>
</dbReference>
<proteinExistence type="predicted"/>
<geneLocation type="plasmid" evidence="1 2">
    <name>pSCWL1</name>
</geneLocation>
<keyword evidence="2" id="KW-1185">Reference proteome</keyword>
<reference evidence="1" key="1">
    <citation type="submission" date="2022-12" db="EMBL/GenBank/DDBJ databases">
        <title>Genomic Characterization of Candidatus Phytoplasma sacchari in China.</title>
        <authorList>
            <person name="Zhang R.-Y."/>
        </authorList>
    </citation>
    <scope>NUCLEOTIDE SEQUENCE [LARGE SCALE GENOMIC DNA]</scope>
    <source>
        <strain evidence="1">SCWL1</strain>
    </source>
</reference>
<accession>A0ABY7M2J8</accession>
<organism evidence="1 2">
    <name type="scientific">Candidatus Phytoplasma sacchari</name>
    <dbReference type="NCBI Taxonomy" id="2609813"/>
    <lineage>
        <taxon>Bacteria</taxon>
        <taxon>Bacillati</taxon>
        <taxon>Mycoplasmatota</taxon>
        <taxon>Mollicutes</taxon>
        <taxon>Acholeplasmatales</taxon>
        <taxon>Acholeplasmataceae</taxon>
        <taxon>Candidatus Phytoplasma</taxon>
        <taxon>16SrXI (Rice yellow dwarf group)</taxon>
    </lineage>
</organism>
<evidence type="ECO:0000313" key="1">
    <source>
        <dbReference type="EMBL" id="WBL31660.1"/>
    </source>
</evidence>
<dbReference type="EMBL" id="CP115157">
    <property type="protein sequence ID" value="WBL31660.1"/>
    <property type="molecule type" value="Genomic_DNA"/>
</dbReference>
<gene>
    <name evidence="1" type="ORF">O7R10_02535</name>
</gene>